<dbReference type="Proteomes" id="UP000215914">
    <property type="component" value="Unassembled WGS sequence"/>
</dbReference>
<dbReference type="PANTHER" id="PTHR15316:SF1">
    <property type="entry name" value="SPLICING FACTOR 3A SUBUNIT 1"/>
    <property type="match status" value="1"/>
</dbReference>
<dbReference type="PROSITE" id="PS50128">
    <property type="entry name" value="SURP"/>
    <property type="match status" value="1"/>
</dbReference>
<keyword evidence="1" id="KW-0507">mRNA processing</keyword>
<proteinExistence type="predicted"/>
<sequence>MADSAPASAAQTTQLPLDIRILLNTTASFVAKNGPRTEECIRVSNAGNPLFDFLNGKGPYHAYYQHQLSEFRAQIQTQSAAPADGIDSAD</sequence>
<dbReference type="InterPro" id="IPR045146">
    <property type="entry name" value="SF3A1"/>
</dbReference>
<accession>A0A9K3H9S5</accession>
<dbReference type="Gene3D" id="1.10.10.790">
    <property type="entry name" value="Surp module"/>
    <property type="match status" value="1"/>
</dbReference>
<evidence type="ECO:0000256" key="1">
    <source>
        <dbReference type="ARBA" id="ARBA00022664"/>
    </source>
</evidence>
<comment type="caution">
    <text evidence="3">The sequence shown here is derived from an EMBL/GenBank/DDBJ whole genome shotgun (WGS) entry which is preliminary data.</text>
</comment>
<dbReference type="Pfam" id="PF01805">
    <property type="entry name" value="Surp"/>
    <property type="match status" value="1"/>
</dbReference>
<evidence type="ECO:0000259" key="2">
    <source>
        <dbReference type="PROSITE" id="PS50128"/>
    </source>
</evidence>
<gene>
    <name evidence="3" type="ORF">HanXRQr2_Chr14g0667961</name>
</gene>
<reference evidence="3" key="2">
    <citation type="submission" date="2020-06" db="EMBL/GenBank/DDBJ databases">
        <title>Helianthus annuus Genome sequencing and assembly Release 2.</title>
        <authorList>
            <person name="Gouzy J."/>
            <person name="Langlade N."/>
            <person name="Munos S."/>
        </authorList>
    </citation>
    <scope>NUCLEOTIDE SEQUENCE</scope>
    <source>
        <tissue evidence="3">Leaves</tissue>
    </source>
</reference>
<dbReference type="SUPFAM" id="SSF109905">
    <property type="entry name" value="Surp module (SWAP domain)"/>
    <property type="match status" value="1"/>
</dbReference>
<organism evidence="3 4">
    <name type="scientific">Helianthus annuus</name>
    <name type="common">Common sunflower</name>
    <dbReference type="NCBI Taxonomy" id="4232"/>
    <lineage>
        <taxon>Eukaryota</taxon>
        <taxon>Viridiplantae</taxon>
        <taxon>Streptophyta</taxon>
        <taxon>Embryophyta</taxon>
        <taxon>Tracheophyta</taxon>
        <taxon>Spermatophyta</taxon>
        <taxon>Magnoliopsida</taxon>
        <taxon>eudicotyledons</taxon>
        <taxon>Gunneridae</taxon>
        <taxon>Pentapetalae</taxon>
        <taxon>asterids</taxon>
        <taxon>campanulids</taxon>
        <taxon>Asterales</taxon>
        <taxon>Asteraceae</taxon>
        <taxon>Asteroideae</taxon>
        <taxon>Heliantheae alliance</taxon>
        <taxon>Heliantheae</taxon>
        <taxon>Helianthus</taxon>
    </lineage>
</organism>
<keyword evidence="4" id="KW-1185">Reference proteome</keyword>
<evidence type="ECO:0000313" key="4">
    <source>
        <dbReference type="Proteomes" id="UP000215914"/>
    </source>
</evidence>
<protein>
    <submittedName>
        <fullName evidence="3">SWAP/Surp superfamily protein</fullName>
    </submittedName>
</protein>
<dbReference type="PANTHER" id="PTHR15316">
    <property type="entry name" value="SPLICEOSOME ASSOCIATED PROTEIN 114/SWAP SPLICING FACTOR-RELATED"/>
    <property type="match status" value="1"/>
</dbReference>
<name>A0A9K3H9S5_HELAN</name>
<dbReference type="GO" id="GO:0045292">
    <property type="term" value="P:mRNA cis splicing, via spliceosome"/>
    <property type="evidence" value="ECO:0007669"/>
    <property type="project" value="InterPro"/>
</dbReference>
<dbReference type="InterPro" id="IPR035967">
    <property type="entry name" value="SWAP/Surp_sf"/>
</dbReference>
<dbReference type="GO" id="GO:0003723">
    <property type="term" value="F:RNA binding"/>
    <property type="evidence" value="ECO:0007669"/>
    <property type="project" value="InterPro"/>
</dbReference>
<dbReference type="SMART" id="SM00648">
    <property type="entry name" value="SWAP"/>
    <property type="match status" value="1"/>
</dbReference>
<reference evidence="3" key="1">
    <citation type="journal article" date="2017" name="Nature">
        <title>The sunflower genome provides insights into oil metabolism, flowering and Asterid evolution.</title>
        <authorList>
            <person name="Badouin H."/>
            <person name="Gouzy J."/>
            <person name="Grassa C.J."/>
            <person name="Murat F."/>
            <person name="Staton S.E."/>
            <person name="Cottret L."/>
            <person name="Lelandais-Briere C."/>
            <person name="Owens G.L."/>
            <person name="Carrere S."/>
            <person name="Mayjonade B."/>
            <person name="Legrand L."/>
            <person name="Gill N."/>
            <person name="Kane N.C."/>
            <person name="Bowers J.E."/>
            <person name="Hubner S."/>
            <person name="Bellec A."/>
            <person name="Berard A."/>
            <person name="Berges H."/>
            <person name="Blanchet N."/>
            <person name="Boniface M.C."/>
            <person name="Brunel D."/>
            <person name="Catrice O."/>
            <person name="Chaidir N."/>
            <person name="Claudel C."/>
            <person name="Donnadieu C."/>
            <person name="Faraut T."/>
            <person name="Fievet G."/>
            <person name="Helmstetter N."/>
            <person name="King M."/>
            <person name="Knapp S.J."/>
            <person name="Lai Z."/>
            <person name="Le Paslier M.C."/>
            <person name="Lippi Y."/>
            <person name="Lorenzon L."/>
            <person name="Mandel J.R."/>
            <person name="Marage G."/>
            <person name="Marchand G."/>
            <person name="Marquand E."/>
            <person name="Bret-Mestries E."/>
            <person name="Morien E."/>
            <person name="Nambeesan S."/>
            <person name="Nguyen T."/>
            <person name="Pegot-Espagnet P."/>
            <person name="Pouilly N."/>
            <person name="Raftis F."/>
            <person name="Sallet E."/>
            <person name="Schiex T."/>
            <person name="Thomas J."/>
            <person name="Vandecasteele C."/>
            <person name="Vares D."/>
            <person name="Vear F."/>
            <person name="Vautrin S."/>
            <person name="Crespi M."/>
            <person name="Mangin B."/>
            <person name="Burke J.M."/>
            <person name="Salse J."/>
            <person name="Munos S."/>
            <person name="Vincourt P."/>
            <person name="Rieseberg L.H."/>
            <person name="Langlade N.B."/>
        </authorList>
    </citation>
    <scope>NUCLEOTIDE SEQUENCE</scope>
    <source>
        <tissue evidence="3">Leaves</tissue>
    </source>
</reference>
<dbReference type="Gramene" id="mRNA:HanXRQr2_Chr14g0667961">
    <property type="protein sequence ID" value="CDS:HanXRQr2_Chr14g0667961.1"/>
    <property type="gene ID" value="HanXRQr2_Chr14g0667961"/>
</dbReference>
<feature type="domain" description="SURP motif" evidence="2">
    <location>
        <begin position="22"/>
        <end position="64"/>
    </location>
</feature>
<dbReference type="FunFam" id="1.10.10.790:FF:000002">
    <property type="entry name" value="Splicing factor 3A subunit 1"/>
    <property type="match status" value="1"/>
</dbReference>
<dbReference type="AlphaFoldDB" id="A0A9K3H9S5"/>
<dbReference type="InterPro" id="IPR000061">
    <property type="entry name" value="Surp"/>
</dbReference>
<evidence type="ECO:0000313" key="3">
    <source>
        <dbReference type="EMBL" id="KAF5771208.1"/>
    </source>
</evidence>
<dbReference type="EMBL" id="MNCJ02000329">
    <property type="protein sequence ID" value="KAF5771208.1"/>
    <property type="molecule type" value="Genomic_DNA"/>
</dbReference>